<proteinExistence type="predicted"/>
<gene>
    <name evidence="1" type="ORF">BJP36_19175</name>
</gene>
<accession>A0A1D9G2H1</accession>
<organism evidence="1 2">
    <name type="scientific">Moorena producens (strain JHB)</name>
    <dbReference type="NCBI Taxonomy" id="1454205"/>
    <lineage>
        <taxon>Bacteria</taxon>
        <taxon>Bacillati</taxon>
        <taxon>Cyanobacteriota</taxon>
        <taxon>Cyanophyceae</taxon>
        <taxon>Coleofasciculales</taxon>
        <taxon>Coleofasciculaceae</taxon>
        <taxon>Moorena</taxon>
    </lineage>
</organism>
<dbReference type="EMBL" id="CP017708">
    <property type="protein sequence ID" value="AOY81715.1"/>
    <property type="molecule type" value="Genomic_DNA"/>
</dbReference>
<evidence type="ECO:0000313" key="1">
    <source>
        <dbReference type="EMBL" id="AOY81715.1"/>
    </source>
</evidence>
<evidence type="ECO:0000313" key="2">
    <source>
        <dbReference type="Proteomes" id="UP000176944"/>
    </source>
</evidence>
<dbReference type="Proteomes" id="UP000176944">
    <property type="component" value="Chromosome"/>
</dbReference>
<dbReference type="AlphaFoldDB" id="A0A1D9G2H1"/>
<name>A0A1D9G2H1_MOOP1</name>
<reference evidence="2" key="1">
    <citation type="submission" date="2016-10" db="EMBL/GenBank/DDBJ databases">
        <title>Comparative genomics uncovers the prolific and rare metabolic potential of the cyanobacterial genus Moorea.</title>
        <authorList>
            <person name="Leao T."/>
            <person name="Castelao G."/>
            <person name="Korobeynikov A."/>
            <person name="Monroe E.A."/>
            <person name="Podell S."/>
            <person name="Glukhov E."/>
            <person name="Allen E."/>
            <person name="Gerwick W.H."/>
            <person name="Gerwick L."/>
        </authorList>
    </citation>
    <scope>NUCLEOTIDE SEQUENCE [LARGE SCALE GENOMIC DNA]</scope>
    <source>
        <strain evidence="2">JHB</strain>
    </source>
</reference>
<protein>
    <submittedName>
        <fullName evidence="1">Uncharacterized protein</fullName>
    </submittedName>
</protein>
<sequence>MMAENMMTEHNLGEEALNSLIKTNNPMFKKVGADLTLLSEEYKDYLETFTFLPFQSNNQLLQVSNSFVVIDAVAVGDTTTLLKDLEELGLQQGSMYGSVVSGVLPIQAIEEMGSLDSLNFAKPAYRPITNIGLSTTQGQGCFILNFLVRLTSRVAEVSRLFF</sequence>